<keyword evidence="1" id="KW-1133">Transmembrane helix</keyword>
<dbReference type="AlphaFoldDB" id="W7UCC7"/>
<keyword evidence="1" id="KW-0812">Transmembrane</keyword>
<feature type="transmembrane region" description="Helical" evidence="1">
    <location>
        <begin position="9"/>
        <end position="28"/>
    </location>
</feature>
<organism evidence="2 3">
    <name type="scientific">Ruminococcus flavefaciens 007c</name>
    <dbReference type="NCBI Taxonomy" id="1341157"/>
    <lineage>
        <taxon>Bacteria</taxon>
        <taxon>Bacillati</taxon>
        <taxon>Bacillota</taxon>
        <taxon>Clostridia</taxon>
        <taxon>Eubacteriales</taxon>
        <taxon>Oscillospiraceae</taxon>
        <taxon>Ruminococcus</taxon>
    </lineage>
</organism>
<dbReference type="EMBL" id="ATAX01000028">
    <property type="protein sequence ID" value="EWM52721.1"/>
    <property type="molecule type" value="Genomic_DNA"/>
</dbReference>
<evidence type="ECO:0000313" key="3">
    <source>
        <dbReference type="Proteomes" id="UP000019365"/>
    </source>
</evidence>
<keyword evidence="3" id="KW-1185">Reference proteome</keyword>
<name>W7UCC7_RUMFL</name>
<dbReference type="Proteomes" id="UP000019365">
    <property type="component" value="Unassembled WGS sequence"/>
</dbReference>
<evidence type="ECO:0000256" key="1">
    <source>
        <dbReference type="SAM" id="Phobius"/>
    </source>
</evidence>
<dbReference type="OrthoDB" id="1819421at2"/>
<accession>W7UCC7</accession>
<reference evidence="2 3" key="1">
    <citation type="journal article" date="2014" name="PLoS ONE">
        <title>Rumen cellulosomics: divergent fiber-degrading strategies revealed by comparative genome-wide analysis of six ruminococcal strains.</title>
        <authorList>
            <person name="Dassa B."/>
            <person name="Borovok I."/>
            <person name="Ruimy-Israeli V."/>
            <person name="Lamed R."/>
            <person name="Flint H.J."/>
            <person name="Duncan S.H."/>
            <person name="Henrissat B."/>
            <person name="Coutinho P."/>
            <person name="Morrison M."/>
            <person name="Mosoni P."/>
            <person name="Yeoman C.J."/>
            <person name="White B.A."/>
            <person name="Bayer E.A."/>
        </authorList>
    </citation>
    <scope>NUCLEOTIDE SEQUENCE [LARGE SCALE GENOMIC DNA]</scope>
    <source>
        <strain evidence="2 3">007c</strain>
    </source>
</reference>
<keyword evidence="1" id="KW-0472">Membrane</keyword>
<sequence length="265" mass="29479">MKLTYRDKIVAAILIAIAILLIGFFALIRPTINRIKDDKAIRTTRMAEKEKTENTIAQIPGLKENIINIYTDTTNTARVFVPREEVKDTAVIDQTMQDFADKTKVTLKSVELANSTLAPIDYYYEATSDTFVDLRKSADVNGDLQTEYDASVAESTSLTQRAKESIIQTQYGIKVEGTKKNIYDYLEELKNYDKAMVINSVAITDYTFGKNAADAAKVSLPDSKDGEKVEVSAGEGQKITNTSEAQIVITLYSVYDMPEPNVEAN</sequence>
<dbReference type="PATRIC" id="fig|1341157.4.peg.2171"/>
<proteinExistence type="predicted"/>
<evidence type="ECO:0000313" key="2">
    <source>
        <dbReference type="EMBL" id="EWM52721.1"/>
    </source>
</evidence>
<dbReference type="RefSeq" id="WP_037299801.1">
    <property type="nucleotide sequence ID" value="NZ_ATAX01000028.1"/>
</dbReference>
<protein>
    <submittedName>
        <fullName evidence="2">Uncharacterized protein</fullName>
    </submittedName>
</protein>
<gene>
    <name evidence="2" type="ORF">RF007C_13885</name>
</gene>
<comment type="caution">
    <text evidence="2">The sequence shown here is derived from an EMBL/GenBank/DDBJ whole genome shotgun (WGS) entry which is preliminary data.</text>
</comment>